<dbReference type="Proteomes" id="UP000694867">
    <property type="component" value="Unplaced"/>
</dbReference>
<gene>
    <name evidence="4" type="primary">LOC100907814</name>
</gene>
<keyword evidence="3" id="KW-1185">Reference proteome</keyword>
<dbReference type="CDD" id="cd14944">
    <property type="entry name" value="TRAPPC6A_Trs33"/>
    <property type="match status" value="1"/>
</dbReference>
<sequence>MNSVNSTSQNSPETIVFDLLYSQLPRYFSESMQLDLNAKVSKLEQIGFETGYRLVERLTRDTPRFKSDLDVVKFICKEFWSVLFKKQVDNLRTNHQGVYVLQDSKFRFLSSMSASSQYMASTPCYLAFPCGLIRGALSNLGITSVVTAEVTDLPSCKFQIQAQAA</sequence>
<dbReference type="GeneID" id="100907814"/>
<dbReference type="KEGG" id="goe:100907814"/>
<comment type="subcellular location">
    <subcellularLocation>
        <location evidence="1">Golgi apparatus</location>
        <location evidence="1">cis-Golgi network</location>
    </subcellularLocation>
</comment>
<dbReference type="PANTHER" id="PTHR12817:SF0">
    <property type="entry name" value="GEO08327P1"/>
    <property type="match status" value="1"/>
</dbReference>
<dbReference type="AlphaFoldDB" id="A0AAJ6QVH2"/>
<dbReference type="GO" id="GO:0030008">
    <property type="term" value="C:TRAPP complex"/>
    <property type="evidence" value="ECO:0007669"/>
    <property type="project" value="TreeGrafter"/>
</dbReference>
<dbReference type="RefSeq" id="XP_003745427.1">
    <property type="nucleotide sequence ID" value="XM_003745379.1"/>
</dbReference>
<accession>A0AAJ6QVH2</accession>
<evidence type="ECO:0000313" key="3">
    <source>
        <dbReference type="Proteomes" id="UP000694867"/>
    </source>
</evidence>
<dbReference type="GO" id="GO:0006888">
    <property type="term" value="P:endoplasmic reticulum to Golgi vesicle-mediated transport"/>
    <property type="evidence" value="ECO:0007669"/>
    <property type="project" value="TreeGrafter"/>
</dbReference>
<dbReference type="Gene3D" id="3.30.1380.20">
    <property type="entry name" value="Trafficking protein particle complex subunit 3"/>
    <property type="match status" value="1"/>
</dbReference>
<dbReference type="FunFam" id="3.30.1380.20:FF:000008">
    <property type="entry name" value="trafficking protein particle complex subunit 6B"/>
    <property type="match status" value="1"/>
</dbReference>
<dbReference type="GO" id="GO:0005802">
    <property type="term" value="C:trans-Golgi network"/>
    <property type="evidence" value="ECO:0007669"/>
    <property type="project" value="TreeGrafter"/>
</dbReference>
<evidence type="ECO:0000256" key="2">
    <source>
        <dbReference type="ARBA" id="ARBA00006218"/>
    </source>
</evidence>
<name>A0AAJ6QVH2_9ACAR</name>
<dbReference type="PANTHER" id="PTHR12817">
    <property type="entry name" value="TRAFFICKING PROTEIN PARTICLE COMPLEX SUBUNIT 6B"/>
    <property type="match status" value="1"/>
</dbReference>
<organism evidence="3 4">
    <name type="scientific">Galendromus occidentalis</name>
    <name type="common">western predatory mite</name>
    <dbReference type="NCBI Taxonomy" id="34638"/>
    <lineage>
        <taxon>Eukaryota</taxon>
        <taxon>Metazoa</taxon>
        <taxon>Ecdysozoa</taxon>
        <taxon>Arthropoda</taxon>
        <taxon>Chelicerata</taxon>
        <taxon>Arachnida</taxon>
        <taxon>Acari</taxon>
        <taxon>Parasitiformes</taxon>
        <taxon>Mesostigmata</taxon>
        <taxon>Gamasina</taxon>
        <taxon>Phytoseioidea</taxon>
        <taxon>Phytoseiidae</taxon>
        <taxon>Typhlodrominae</taxon>
        <taxon>Galendromus</taxon>
    </lineage>
</organism>
<evidence type="ECO:0000313" key="4">
    <source>
        <dbReference type="RefSeq" id="XP_003745427.1"/>
    </source>
</evidence>
<dbReference type="InterPro" id="IPR024096">
    <property type="entry name" value="NO_sig/Golgi_transp_ligand-bd"/>
</dbReference>
<dbReference type="Pfam" id="PF04051">
    <property type="entry name" value="TRAPP"/>
    <property type="match status" value="1"/>
</dbReference>
<evidence type="ECO:0000256" key="1">
    <source>
        <dbReference type="ARBA" id="ARBA00004222"/>
    </source>
</evidence>
<reference evidence="4" key="1">
    <citation type="submission" date="2025-08" db="UniProtKB">
        <authorList>
            <consortium name="RefSeq"/>
        </authorList>
    </citation>
    <scope>IDENTIFICATION</scope>
</reference>
<protein>
    <submittedName>
        <fullName evidence="4">Trafficking protein particle complex subunit 6b</fullName>
    </submittedName>
</protein>
<comment type="similarity">
    <text evidence="2">Belongs to the TRAPP small subunits family. BET3 subfamily.</text>
</comment>
<dbReference type="SUPFAM" id="SSF111126">
    <property type="entry name" value="Ligand-binding domain in the NO signalling and Golgi transport"/>
    <property type="match status" value="1"/>
</dbReference>
<dbReference type="InterPro" id="IPR007194">
    <property type="entry name" value="TRAPP_component"/>
</dbReference>
<proteinExistence type="inferred from homology"/>
<dbReference type="InterPro" id="IPR037992">
    <property type="entry name" value="TRAPPC6/Trs33"/>
</dbReference>
<dbReference type="CTD" id="41866"/>
<dbReference type="GO" id="GO:0005801">
    <property type="term" value="C:cis-Golgi network"/>
    <property type="evidence" value="ECO:0007669"/>
    <property type="project" value="TreeGrafter"/>
</dbReference>